<name>A0A2V0PGX9_9CHLO</name>
<evidence type="ECO:0000256" key="2">
    <source>
        <dbReference type="ARBA" id="ARBA00022723"/>
    </source>
</evidence>
<dbReference type="Pfam" id="PF00462">
    <property type="entry name" value="Glutaredoxin"/>
    <property type="match status" value="2"/>
</dbReference>
<organism evidence="7 8">
    <name type="scientific">Raphidocelis subcapitata</name>
    <dbReference type="NCBI Taxonomy" id="307507"/>
    <lineage>
        <taxon>Eukaryota</taxon>
        <taxon>Viridiplantae</taxon>
        <taxon>Chlorophyta</taxon>
        <taxon>core chlorophytes</taxon>
        <taxon>Chlorophyceae</taxon>
        <taxon>CS clade</taxon>
        <taxon>Sphaeropleales</taxon>
        <taxon>Selenastraceae</taxon>
        <taxon>Raphidocelis</taxon>
    </lineage>
</organism>
<evidence type="ECO:0000256" key="5">
    <source>
        <dbReference type="SAM" id="MobiDB-lite"/>
    </source>
</evidence>
<dbReference type="CDD" id="cd03028">
    <property type="entry name" value="GRX_PICOT_like"/>
    <property type="match status" value="2"/>
</dbReference>
<dbReference type="PANTHER" id="PTHR10293:SF73">
    <property type="entry name" value="GLUTAREDOXIN-3"/>
    <property type="match status" value="1"/>
</dbReference>
<evidence type="ECO:0000313" key="7">
    <source>
        <dbReference type="EMBL" id="GBF98819.1"/>
    </source>
</evidence>
<dbReference type="FunFam" id="3.40.30.10:FF:000012">
    <property type="entry name" value="Monothiol glutaredoxin"/>
    <property type="match status" value="2"/>
</dbReference>
<evidence type="ECO:0000256" key="4">
    <source>
        <dbReference type="ARBA" id="ARBA00023014"/>
    </source>
</evidence>
<dbReference type="InterPro" id="IPR033658">
    <property type="entry name" value="GRX_PICOT-like"/>
</dbReference>
<dbReference type="OrthoDB" id="415696at2759"/>
<feature type="domain" description="Thioredoxin" evidence="6">
    <location>
        <begin position="1"/>
        <end position="104"/>
    </location>
</feature>
<dbReference type="PROSITE" id="PS51354">
    <property type="entry name" value="GLUTAREDOXIN_2"/>
    <property type="match status" value="2"/>
</dbReference>
<dbReference type="InterPro" id="IPR036249">
    <property type="entry name" value="Thioredoxin-like_sf"/>
</dbReference>
<dbReference type="InParanoid" id="A0A2V0PGX9"/>
<dbReference type="InterPro" id="IPR004480">
    <property type="entry name" value="Monothiol_GRX-rel"/>
</dbReference>
<dbReference type="InterPro" id="IPR002109">
    <property type="entry name" value="Glutaredoxin"/>
</dbReference>
<evidence type="ECO:0000256" key="3">
    <source>
        <dbReference type="ARBA" id="ARBA00023004"/>
    </source>
</evidence>
<keyword evidence="8" id="KW-1185">Reference proteome</keyword>
<evidence type="ECO:0000313" key="8">
    <source>
        <dbReference type="Proteomes" id="UP000247498"/>
    </source>
</evidence>
<dbReference type="GO" id="GO:0051536">
    <property type="term" value="F:iron-sulfur cluster binding"/>
    <property type="evidence" value="ECO:0007669"/>
    <property type="project" value="UniProtKB-KW"/>
</dbReference>
<comment type="caution">
    <text evidence="7">The sequence shown here is derived from an EMBL/GenBank/DDBJ whole genome shotgun (WGS) entry which is preliminary data.</text>
</comment>
<dbReference type="EMBL" id="BDRX01000136">
    <property type="protein sequence ID" value="GBF98819.1"/>
    <property type="molecule type" value="Genomic_DNA"/>
</dbReference>
<dbReference type="GO" id="GO:0006879">
    <property type="term" value="P:intracellular iron ion homeostasis"/>
    <property type="evidence" value="ECO:0007669"/>
    <property type="project" value="TreeGrafter"/>
</dbReference>
<accession>A0A2V0PGX9</accession>
<proteinExistence type="inferred from homology"/>
<dbReference type="SUPFAM" id="SSF52833">
    <property type="entry name" value="Thioredoxin-like"/>
    <property type="match status" value="3"/>
</dbReference>
<protein>
    <submittedName>
        <fullName evidence="7">Monothiol glutaredoxin</fullName>
    </submittedName>
</protein>
<sequence length="377" mass="39385">MARDVGSVQAFEEALKGSRQAVAYFWADWSEPCKQMDAVVAELAKQYPAVAFLRVDAEKVDALTERFGVETVPCFVLLQDGAKAGSLEGADPSALTQRVASLAAAAPAAAAPAPAAAAPAAAPLGVQQRIRSLLSASPLLLFMKGTKAQPYCGFSGRVVEALRATGHGFDTFDIFADEEIRQGLKEYSNWPTYPQLYLAGELVGGCDIVTEMAASGELQQLLDEKLGAPAPKAAAAAPKAAAAPAAAPQQQQQQPAAPAAAAPAAGGAAPAALAARLEALVKSEPVMLFMKGSPEAPRCGFSRKVVEALRSEGLEFGTFDILSDEAVRQGLKEYSHWPTYPQLYVNGELLGGCDIVLEMAAGGELKGGVDEMLHRTT</sequence>
<dbReference type="NCBIfam" id="TIGR00365">
    <property type="entry name" value="Grx4 family monothiol glutaredoxin"/>
    <property type="match status" value="2"/>
</dbReference>
<dbReference type="AlphaFoldDB" id="A0A2V0PGX9"/>
<dbReference type="GO" id="GO:0005634">
    <property type="term" value="C:nucleus"/>
    <property type="evidence" value="ECO:0007669"/>
    <property type="project" value="TreeGrafter"/>
</dbReference>
<dbReference type="STRING" id="307507.A0A2V0PGX9"/>
<evidence type="ECO:0000259" key="6">
    <source>
        <dbReference type="PROSITE" id="PS51352"/>
    </source>
</evidence>
<dbReference type="GO" id="GO:0005829">
    <property type="term" value="C:cytosol"/>
    <property type="evidence" value="ECO:0007669"/>
    <property type="project" value="TreeGrafter"/>
</dbReference>
<keyword evidence="2" id="KW-0479">Metal-binding</keyword>
<dbReference type="PROSITE" id="PS51352">
    <property type="entry name" value="THIOREDOXIN_2"/>
    <property type="match status" value="1"/>
</dbReference>
<dbReference type="FunCoup" id="A0A2V0PGX9">
    <property type="interactions" value="2068"/>
</dbReference>
<dbReference type="Gene3D" id="3.40.30.10">
    <property type="entry name" value="Glutaredoxin"/>
    <property type="match status" value="3"/>
</dbReference>
<feature type="region of interest" description="Disordered" evidence="5">
    <location>
        <begin position="239"/>
        <end position="262"/>
    </location>
</feature>
<keyword evidence="3" id="KW-0408">Iron</keyword>
<dbReference type="PANTHER" id="PTHR10293">
    <property type="entry name" value="GLUTAREDOXIN FAMILY MEMBER"/>
    <property type="match status" value="1"/>
</dbReference>
<dbReference type="Pfam" id="PF00085">
    <property type="entry name" value="Thioredoxin"/>
    <property type="match status" value="1"/>
</dbReference>
<reference evidence="7 8" key="1">
    <citation type="journal article" date="2018" name="Sci. Rep.">
        <title>Raphidocelis subcapitata (=Pseudokirchneriella subcapitata) provides an insight into genome evolution and environmental adaptations in the Sphaeropleales.</title>
        <authorList>
            <person name="Suzuki S."/>
            <person name="Yamaguchi H."/>
            <person name="Nakajima N."/>
            <person name="Kawachi M."/>
        </authorList>
    </citation>
    <scope>NUCLEOTIDE SEQUENCE [LARGE SCALE GENOMIC DNA]</scope>
    <source>
        <strain evidence="7 8">NIES-35</strain>
    </source>
</reference>
<keyword evidence="4" id="KW-0411">Iron-sulfur</keyword>
<dbReference type="InterPro" id="IPR013766">
    <property type="entry name" value="Thioredoxin_domain"/>
</dbReference>
<dbReference type="GO" id="GO:0046872">
    <property type="term" value="F:metal ion binding"/>
    <property type="evidence" value="ECO:0007669"/>
    <property type="project" value="UniProtKB-KW"/>
</dbReference>
<dbReference type="Proteomes" id="UP000247498">
    <property type="component" value="Unassembled WGS sequence"/>
</dbReference>
<comment type="similarity">
    <text evidence="1">Belongs to the glutaredoxin family. CGFS subfamily.</text>
</comment>
<evidence type="ECO:0000256" key="1">
    <source>
        <dbReference type="ARBA" id="ARBA00008983"/>
    </source>
</evidence>
<gene>
    <name evidence="7" type="ORF">Rsub_11584</name>
</gene>